<dbReference type="PANTHER" id="PTHR12048">
    <property type="entry name" value="CCAAT-BINDING FACTOR-RELATED"/>
    <property type="match status" value="1"/>
</dbReference>
<feature type="compositionally biased region" description="Basic residues" evidence="1">
    <location>
        <begin position="302"/>
        <end position="318"/>
    </location>
</feature>
<dbReference type="AlphaFoldDB" id="W2T3H9"/>
<evidence type="ECO:0000313" key="3">
    <source>
        <dbReference type="Proteomes" id="UP000053676"/>
    </source>
</evidence>
<evidence type="ECO:0000256" key="1">
    <source>
        <dbReference type="SAM" id="MobiDB-lite"/>
    </source>
</evidence>
<proteinExistence type="predicted"/>
<sequence length="318" mass="36800">MRANDDEDEHFVDLGPDGKPIEVVKKEEDGCINYKGDPLEDFTLLKFLDRFAFKNPKEDRKVNSGSDRILRKKHFDPWGVKKLPVSSKEYVSKKVNELPADERYLHRFASLRFSQQGDDGKKKEEDDWEIESVDSAEFDAIISTNFNHVFCCYLRITYYENLDRFEPGEANEEFDVDYSKEFTAEKKKLKDRKRTAEDDISEDESVDFDQEGGGESDEDLEEDEEDDEIEEDISEDDEDVELDSDSDEGENSFVRKNRANADFGDSDLSDDEMQEGGVDAAGEKFATLLESFEEEEAENSKKGKRKWKKLKASKRKRS</sequence>
<feature type="region of interest" description="Disordered" evidence="1">
    <location>
        <begin position="190"/>
        <end position="318"/>
    </location>
</feature>
<dbReference type="STRING" id="51031.W2T3H9"/>
<feature type="compositionally biased region" description="Acidic residues" evidence="1">
    <location>
        <begin position="264"/>
        <end position="274"/>
    </location>
</feature>
<feature type="compositionally biased region" description="Acidic residues" evidence="1">
    <location>
        <begin position="198"/>
        <end position="250"/>
    </location>
</feature>
<name>W2T3H9_NECAM</name>
<evidence type="ECO:0000313" key="2">
    <source>
        <dbReference type="EMBL" id="ETN75537.1"/>
    </source>
</evidence>
<keyword evidence="3" id="KW-1185">Reference proteome</keyword>
<dbReference type="PANTHER" id="PTHR12048:SF0">
    <property type="entry name" value="CCAAT_ENHANCER-BINDING PROTEIN ZETA"/>
    <property type="match status" value="1"/>
</dbReference>
<dbReference type="KEGG" id="nai:NECAME_03727"/>
<dbReference type="GO" id="GO:0005634">
    <property type="term" value="C:nucleus"/>
    <property type="evidence" value="ECO:0007669"/>
    <property type="project" value="TreeGrafter"/>
</dbReference>
<reference evidence="3" key="1">
    <citation type="journal article" date="2014" name="Nat. Genet.">
        <title>Genome of the human hookworm Necator americanus.</title>
        <authorList>
            <person name="Tang Y.T."/>
            <person name="Gao X."/>
            <person name="Rosa B.A."/>
            <person name="Abubucker S."/>
            <person name="Hallsworth-Pepin K."/>
            <person name="Martin J."/>
            <person name="Tyagi R."/>
            <person name="Heizer E."/>
            <person name="Zhang X."/>
            <person name="Bhonagiri-Palsikar V."/>
            <person name="Minx P."/>
            <person name="Warren W.C."/>
            <person name="Wang Q."/>
            <person name="Zhan B."/>
            <person name="Hotez P.J."/>
            <person name="Sternberg P.W."/>
            <person name="Dougall A."/>
            <person name="Gaze S.T."/>
            <person name="Mulvenna J."/>
            <person name="Sotillo J."/>
            <person name="Ranganathan S."/>
            <person name="Rabelo E.M."/>
            <person name="Wilson R.K."/>
            <person name="Felgner P.L."/>
            <person name="Bethony J."/>
            <person name="Hawdon J.M."/>
            <person name="Gasser R.B."/>
            <person name="Loukas A."/>
            <person name="Mitreva M."/>
        </authorList>
    </citation>
    <scope>NUCLEOTIDE SEQUENCE [LARGE SCALE GENOMIC DNA]</scope>
</reference>
<dbReference type="EMBL" id="KI660289">
    <property type="protein sequence ID" value="ETN75537.1"/>
    <property type="molecule type" value="Genomic_DNA"/>
</dbReference>
<accession>W2T3H9</accession>
<dbReference type="OrthoDB" id="28947at2759"/>
<gene>
    <name evidence="2" type="ORF">NECAME_03727</name>
</gene>
<dbReference type="OMA" id="YLRITYY"/>
<dbReference type="Proteomes" id="UP000053676">
    <property type="component" value="Unassembled WGS sequence"/>
</dbReference>
<organism evidence="2 3">
    <name type="scientific">Necator americanus</name>
    <name type="common">Human hookworm</name>
    <dbReference type="NCBI Taxonomy" id="51031"/>
    <lineage>
        <taxon>Eukaryota</taxon>
        <taxon>Metazoa</taxon>
        <taxon>Ecdysozoa</taxon>
        <taxon>Nematoda</taxon>
        <taxon>Chromadorea</taxon>
        <taxon>Rhabditida</taxon>
        <taxon>Rhabditina</taxon>
        <taxon>Rhabditomorpha</taxon>
        <taxon>Strongyloidea</taxon>
        <taxon>Ancylostomatidae</taxon>
        <taxon>Bunostominae</taxon>
        <taxon>Necator</taxon>
    </lineage>
</organism>
<protein>
    <submittedName>
        <fullName evidence="2">Uncharacterized protein</fullName>
    </submittedName>
</protein>
<dbReference type="InterPro" id="IPR040155">
    <property type="entry name" value="CEBPZ/Mak21-like"/>
</dbReference>